<comment type="caution">
    <text evidence="2">The sequence shown here is derived from an EMBL/GenBank/DDBJ whole genome shotgun (WGS) entry which is preliminary data.</text>
</comment>
<dbReference type="EMBL" id="JACEFO010001711">
    <property type="protein sequence ID" value="KAF8718297.1"/>
    <property type="molecule type" value="Genomic_DNA"/>
</dbReference>
<gene>
    <name evidence="2" type="ORF">HU200_025753</name>
</gene>
<evidence type="ECO:0000256" key="1">
    <source>
        <dbReference type="SAM" id="MobiDB-lite"/>
    </source>
</evidence>
<feature type="region of interest" description="Disordered" evidence="1">
    <location>
        <begin position="56"/>
        <end position="90"/>
    </location>
</feature>
<keyword evidence="3" id="KW-1185">Reference proteome</keyword>
<evidence type="ECO:0000313" key="3">
    <source>
        <dbReference type="Proteomes" id="UP000636709"/>
    </source>
</evidence>
<dbReference type="OrthoDB" id="773543at2759"/>
<reference evidence="2" key="1">
    <citation type="submission" date="2020-07" db="EMBL/GenBank/DDBJ databases">
        <title>Genome sequence and genetic diversity analysis of an under-domesticated orphan crop, white fonio (Digitaria exilis).</title>
        <authorList>
            <person name="Bennetzen J.L."/>
            <person name="Chen S."/>
            <person name="Ma X."/>
            <person name="Wang X."/>
            <person name="Yssel A.E.J."/>
            <person name="Chaluvadi S.R."/>
            <person name="Johnson M."/>
            <person name="Gangashetty P."/>
            <person name="Hamidou F."/>
            <person name="Sanogo M.D."/>
            <person name="Zwaenepoel A."/>
            <person name="Wallace J."/>
            <person name="Van De Peer Y."/>
            <person name="Van Deynze A."/>
        </authorList>
    </citation>
    <scope>NUCLEOTIDE SEQUENCE</scope>
    <source>
        <tissue evidence="2">Leaves</tissue>
    </source>
</reference>
<organism evidence="2 3">
    <name type="scientific">Digitaria exilis</name>
    <dbReference type="NCBI Taxonomy" id="1010633"/>
    <lineage>
        <taxon>Eukaryota</taxon>
        <taxon>Viridiplantae</taxon>
        <taxon>Streptophyta</taxon>
        <taxon>Embryophyta</taxon>
        <taxon>Tracheophyta</taxon>
        <taxon>Spermatophyta</taxon>
        <taxon>Magnoliopsida</taxon>
        <taxon>Liliopsida</taxon>
        <taxon>Poales</taxon>
        <taxon>Poaceae</taxon>
        <taxon>PACMAD clade</taxon>
        <taxon>Panicoideae</taxon>
        <taxon>Panicodae</taxon>
        <taxon>Paniceae</taxon>
        <taxon>Anthephorinae</taxon>
        <taxon>Digitaria</taxon>
    </lineage>
</organism>
<evidence type="ECO:0000313" key="2">
    <source>
        <dbReference type="EMBL" id="KAF8718297.1"/>
    </source>
</evidence>
<dbReference type="AlphaFoldDB" id="A0A835C564"/>
<protein>
    <submittedName>
        <fullName evidence="2">Uncharacterized protein</fullName>
    </submittedName>
</protein>
<dbReference type="Proteomes" id="UP000636709">
    <property type="component" value="Unassembled WGS sequence"/>
</dbReference>
<sequence length="162" mass="17001">MRRADPCSTAGLGGSIGLDVEATAVSPHVSSYVRGEAKVGGRGFANNALELSSNKGSLFRGGSSLVGGTRNSTSAGSPEEAGSDLEQKTGEKFKPGVHSAVKLCSGIGSLVISKCAHIFESRGDTFDGNCSLQDVLKPGLWLLPETLRRFWRVSELKPEDFS</sequence>
<name>A0A835C564_9POAL</name>
<proteinExistence type="predicted"/>
<accession>A0A835C564</accession>